<evidence type="ECO:0000313" key="1">
    <source>
        <dbReference type="Proteomes" id="UP000095286"/>
    </source>
</evidence>
<reference evidence="2" key="1">
    <citation type="submission" date="2016-11" db="UniProtKB">
        <authorList>
            <consortium name="WormBaseParasite"/>
        </authorList>
    </citation>
    <scope>IDENTIFICATION</scope>
    <source>
        <strain evidence="2">KR3021</strain>
    </source>
</reference>
<dbReference type="Proteomes" id="UP000095286">
    <property type="component" value="Unplaced"/>
</dbReference>
<accession>A0AC35TYV1</accession>
<dbReference type="WBParaSite" id="RSKR_0000559100.1">
    <property type="protein sequence ID" value="RSKR_0000559100.1"/>
    <property type="gene ID" value="RSKR_0000559100"/>
</dbReference>
<organism evidence="1 2">
    <name type="scientific">Rhabditophanes sp. KR3021</name>
    <dbReference type="NCBI Taxonomy" id="114890"/>
    <lineage>
        <taxon>Eukaryota</taxon>
        <taxon>Metazoa</taxon>
        <taxon>Ecdysozoa</taxon>
        <taxon>Nematoda</taxon>
        <taxon>Chromadorea</taxon>
        <taxon>Rhabditida</taxon>
        <taxon>Tylenchina</taxon>
        <taxon>Panagrolaimomorpha</taxon>
        <taxon>Strongyloidoidea</taxon>
        <taxon>Alloionematidae</taxon>
        <taxon>Rhabditophanes</taxon>
    </lineage>
</organism>
<proteinExistence type="predicted"/>
<sequence length="752" mass="84573">MAEQIEIMQNLFKGDLEQKTALQFAFYNNSLLLLTICIGGMVFAIYNMMYMFLSPILWAILVGVLLFPLKRTIKELLENWLNRLDQNDTPLVVGFFCLPIDAVNAFSNKVYTTFTTTNGLYITGVFLVLKALTYNKIFLSGLNLVGELYSFFESCIDVFSQKIILTLVFFYSVAYISWLYVHEKNQLNKKFARTLSLPIYVALLCWFSNFFAAFKVIVFITLTVVLSLIALGIVAGDGNTKKDDVAEINGDETTETNEGDKTENEKDEDVIENNITSKHNKDVINSDAVKNTSKPINEVIGETIIDQAEGTYNIIYGMFALVFLQWATRHDSVLFLALFGFVVSVLKNAFRKIGIAAWFNKLWQHIWAKIQDGTQNVINIMVAGSLRKFFKLMFTSDKMFLNGFASSVDFISSIGVMALLFVCSIIAVIFSGFLLHAETIHLVKLGQNIISSQPDYISTVLNYTGKQIKEHDIDDYVEQMYEQGRTWVSAKARDLAPQDTARADQLEEQAKKFIDNLYKIYESRMMNDSTMASISNSSVDQLMSATNWAGLKEELTNVIKQNVDTLVSISKAIWAVFALNLTLLSNVIGSMLWFILGFGLDVVNFLLALIIFLTVVYHLLANSKDIFMPFKVISNIIKSVSAQGNSKNGTNIVESFEAAISSVFVLSFKMAVFYLLYTYFISTLFEIQIVFIPSMLAAFFATVPIVPHYSVSLIGFIELLLVRSETVASIVFLLLSIAPVICVEGAFYKEVK</sequence>
<evidence type="ECO:0000313" key="2">
    <source>
        <dbReference type="WBParaSite" id="RSKR_0000559100.1"/>
    </source>
</evidence>
<name>A0AC35TYV1_9BILA</name>
<protein>
    <submittedName>
        <fullName evidence="2">Transmembrane protein</fullName>
    </submittedName>
</protein>